<evidence type="ECO:0000256" key="1">
    <source>
        <dbReference type="ARBA" id="ARBA00004123"/>
    </source>
</evidence>
<evidence type="ECO:0000313" key="10">
    <source>
        <dbReference type="Proteomes" id="UP000230750"/>
    </source>
</evidence>
<organism evidence="9 10">
    <name type="scientific">Stichopus japonicus</name>
    <name type="common">Sea cucumber</name>
    <dbReference type="NCBI Taxonomy" id="307972"/>
    <lineage>
        <taxon>Eukaryota</taxon>
        <taxon>Metazoa</taxon>
        <taxon>Echinodermata</taxon>
        <taxon>Eleutherozoa</taxon>
        <taxon>Echinozoa</taxon>
        <taxon>Holothuroidea</taxon>
        <taxon>Aspidochirotacea</taxon>
        <taxon>Aspidochirotida</taxon>
        <taxon>Stichopodidae</taxon>
        <taxon>Apostichopus</taxon>
    </lineage>
</organism>
<evidence type="ECO:0000256" key="6">
    <source>
        <dbReference type="ARBA" id="ARBA00023242"/>
    </source>
</evidence>
<feature type="region of interest" description="Disordered" evidence="7">
    <location>
        <begin position="1"/>
        <end position="52"/>
    </location>
</feature>
<keyword evidence="6" id="KW-0539">Nucleus</keyword>
<keyword evidence="5" id="KW-0804">Transcription</keyword>
<dbReference type="GO" id="GO:0003677">
    <property type="term" value="F:DNA binding"/>
    <property type="evidence" value="ECO:0007669"/>
    <property type="project" value="UniProtKB-KW"/>
</dbReference>
<proteinExistence type="inferred from homology"/>
<sequence length="113" mass="12881">MPKHKSAETVDSGDSSSDSGPDPEPAPKKQKPEKKKEKSKEDGDDQEHMYALSRQKFVNVREFRGRILIDIREYYDAGGEMKPGKKGISLTVEQWRKLEEKVDEINDSIKTMA</sequence>
<dbReference type="SUPFAM" id="SSF54447">
    <property type="entry name" value="ssDNA-binding transcriptional regulator domain"/>
    <property type="match status" value="1"/>
</dbReference>
<evidence type="ECO:0000256" key="2">
    <source>
        <dbReference type="ARBA" id="ARBA00009001"/>
    </source>
</evidence>
<dbReference type="InterPro" id="IPR003173">
    <property type="entry name" value="PC4_C"/>
</dbReference>
<evidence type="ECO:0000256" key="4">
    <source>
        <dbReference type="ARBA" id="ARBA00023125"/>
    </source>
</evidence>
<dbReference type="GO" id="GO:0060261">
    <property type="term" value="P:positive regulation of transcription initiation by RNA polymerase II"/>
    <property type="evidence" value="ECO:0007669"/>
    <property type="project" value="InterPro"/>
</dbReference>
<comment type="subcellular location">
    <subcellularLocation>
        <location evidence="1">Nucleus</location>
    </subcellularLocation>
</comment>
<dbReference type="InterPro" id="IPR009044">
    <property type="entry name" value="ssDNA-bd_transcriptional_reg"/>
</dbReference>
<dbReference type="OrthoDB" id="2505440at2759"/>
<evidence type="ECO:0000256" key="7">
    <source>
        <dbReference type="SAM" id="MobiDB-lite"/>
    </source>
</evidence>
<evidence type="ECO:0000313" key="9">
    <source>
        <dbReference type="EMBL" id="PIK37731.1"/>
    </source>
</evidence>
<name>A0A2G8JPM7_STIJA</name>
<keyword evidence="3" id="KW-0805">Transcription regulation</keyword>
<dbReference type="AlphaFoldDB" id="A0A2G8JPM7"/>
<keyword evidence="10" id="KW-1185">Reference proteome</keyword>
<dbReference type="GO" id="GO:0003713">
    <property type="term" value="F:transcription coactivator activity"/>
    <property type="evidence" value="ECO:0007669"/>
    <property type="project" value="InterPro"/>
</dbReference>
<comment type="similarity">
    <text evidence="2">Belongs to the transcriptional coactivator PC4 family.</text>
</comment>
<accession>A0A2G8JPM7</accession>
<dbReference type="Pfam" id="PF02229">
    <property type="entry name" value="PC4"/>
    <property type="match status" value="1"/>
</dbReference>
<comment type="caution">
    <text evidence="9">The sequence shown here is derived from an EMBL/GenBank/DDBJ whole genome shotgun (WGS) entry which is preliminary data.</text>
</comment>
<reference evidence="9 10" key="1">
    <citation type="journal article" date="2017" name="PLoS Biol.">
        <title>The sea cucumber genome provides insights into morphological evolution and visceral regeneration.</title>
        <authorList>
            <person name="Zhang X."/>
            <person name="Sun L."/>
            <person name="Yuan J."/>
            <person name="Sun Y."/>
            <person name="Gao Y."/>
            <person name="Zhang L."/>
            <person name="Li S."/>
            <person name="Dai H."/>
            <person name="Hamel J.F."/>
            <person name="Liu C."/>
            <person name="Yu Y."/>
            <person name="Liu S."/>
            <person name="Lin W."/>
            <person name="Guo K."/>
            <person name="Jin S."/>
            <person name="Xu P."/>
            <person name="Storey K.B."/>
            <person name="Huan P."/>
            <person name="Zhang T."/>
            <person name="Zhou Y."/>
            <person name="Zhang J."/>
            <person name="Lin C."/>
            <person name="Li X."/>
            <person name="Xing L."/>
            <person name="Huo D."/>
            <person name="Sun M."/>
            <person name="Wang L."/>
            <person name="Mercier A."/>
            <person name="Li F."/>
            <person name="Yang H."/>
            <person name="Xiang J."/>
        </authorList>
    </citation>
    <scope>NUCLEOTIDE SEQUENCE [LARGE SCALE GENOMIC DNA]</scope>
    <source>
        <strain evidence="9">Shaxun</strain>
        <tissue evidence="9">Muscle</tissue>
    </source>
</reference>
<protein>
    <submittedName>
        <fullName evidence="9">Activated RNA polymerase II transcriptional coactivator p15</fullName>
    </submittedName>
</protein>
<dbReference type="GO" id="GO:0005634">
    <property type="term" value="C:nucleus"/>
    <property type="evidence" value="ECO:0007669"/>
    <property type="project" value="UniProtKB-SubCell"/>
</dbReference>
<dbReference type="PANTHER" id="PTHR13215">
    <property type="entry name" value="RNA POLYMERASE II TRANSCRIPTIONAL COACTIVATOR"/>
    <property type="match status" value="1"/>
</dbReference>
<dbReference type="EMBL" id="MRZV01001460">
    <property type="protein sequence ID" value="PIK37731.1"/>
    <property type="molecule type" value="Genomic_DNA"/>
</dbReference>
<keyword evidence="4" id="KW-0238">DNA-binding</keyword>
<gene>
    <name evidence="9" type="ORF">BSL78_25430</name>
</gene>
<dbReference type="STRING" id="307972.A0A2G8JPM7"/>
<dbReference type="Gene3D" id="2.30.31.10">
    <property type="entry name" value="Transcriptional Coactivator Pc4, Chain A"/>
    <property type="match status" value="1"/>
</dbReference>
<evidence type="ECO:0000259" key="8">
    <source>
        <dbReference type="Pfam" id="PF02229"/>
    </source>
</evidence>
<dbReference type="Proteomes" id="UP000230750">
    <property type="component" value="Unassembled WGS sequence"/>
</dbReference>
<evidence type="ECO:0000256" key="5">
    <source>
        <dbReference type="ARBA" id="ARBA00023163"/>
    </source>
</evidence>
<evidence type="ECO:0000256" key="3">
    <source>
        <dbReference type="ARBA" id="ARBA00023015"/>
    </source>
</evidence>
<feature type="domain" description="Transcriptional coactivator p15 (PC4) C-terminal" evidence="8">
    <location>
        <begin position="51"/>
        <end position="100"/>
    </location>
</feature>
<dbReference type="InterPro" id="IPR045125">
    <property type="entry name" value="Sub1/Tcp4-like"/>
</dbReference>